<sequence length="155" mass="18211">MKVIRALLRAYGRWPNDRTRRRLKSCWSAVWGRIISTHVGTRKMVNYAWPNKVFGRIYWVKFFYFLLLLVYLYLNTIDKLFDDIMSQLNSKSNNQTPSELPLNNGYIVTSSGKHEYPENVVPKKFVGLSVNFSSLENPKILEILVDMCCPMKHFI</sequence>
<dbReference type="OrthoDB" id="8196265at2759"/>
<keyword evidence="1" id="KW-0472">Membrane</keyword>
<name>A0A2S2Q815_9HEMI</name>
<protein>
    <submittedName>
        <fullName evidence="2">Uncharacterized protein</fullName>
    </submittedName>
</protein>
<reference evidence="2" key="1">
    <citation type="submission" date="2018-04" db="EMBL/GenBank/DDBJ databases">
        <title>Transcriptome assembly of Sipha flava.</title>
        <authorList>
            <person name="Scully E.D."/>
            <person name="Geib S.M."/>
            <person name="Palmer N.A."/>
            <person name="Koch K."/>
            <person name="Bradshaw J."/>
            <person name="Heng-Moss T."/>
            <person name="Sarath G."/>
        </authorList>
    </citation>
    <scope>NUCLEOTIDE SEQUENCE</scope>
</reference>
<keyword evidence="1" id="KW-0812">Transmembrane</keyword>
<accession>A0A2S2Q815</accession>
<feature type="transmembrane region" description="Helical" evidence="1">
    <location>
        <begin position="57"/>
        <end position="74"/>
    </location>
</feature>
<keyword evidence="1" id="KW-1133">Transmembrane helix</keyword>
<organism evidence="2">
    <name type="scientific">Sipha flava</name>
    <name type="common">yellow sugarcane aphid</name>
    <dbReference type="NCBI Taxonomy" id="143950"/>
    <lineage>
        <taxon>Eukaryota</taxon>
        <taxon>Metazoa</taxon>
        <taxon>Ecdysozoa</taxon>
        <taxon>Arthropoda</taxon>
        <taxon>Hexapoda</taxon>
        <taxon>Insecta</taxon>
        <taxon>Pterygota</taxon>
        <taxon>Neoptera</taxon>
        <taxon>Paraneoptera</taxon>
        <taxon>Hemiptera</taxon>
        <taxon>Sternorrhyncha</taxon>
        <taxon>Aphidomorpha</taxon>
        <taxon>Aphidoidea</taxon>
        <taxon>Aphididae</taxon>
        <taxon>Sipha</taxon>
    </lineage>
</organism>
<gene>
    <name evidence="2" type="ORF">g.162937</name>
</gene>
<dbReference type="AlphaFoldDB" id="A0A2S2Q815"/>
<evidence type="ECO:0000313" key="2">
    <source>
        <dbReference type="EMBL" id="MBY73877.1"/>
    </source>
</evidence>
<evidence type="ECO:0000256" key="1">
    <source>
        <dbReference type="SAM" id="Phobius"/>
    </source>
</evidence>
<dbReference type="EMBL" id="GGMS01004674">
    <property type="protein sequence ID" value="MBY73877.1"/>
    <property type="molecule type" value="Transcribed_RNA"/>
</dbReference>
<proteinExistence type="predicted"/>